<dbReference type="BioCyc" id="FCF748224-HMP:GTSS-1342-MONOMER"/>
<accession>E2ZKN3</accession>
<evidence type="ECO:0000313" key="3">
    <source>
        <dbReference type="EMBL" id="EFQ06279.1"/>
    </source>
</evidence>
<sequence>MQLGDNKVIQKTCLQPHLPAARRRKENMRVIAGEARGRSLEALPGTDVTRPTLSQVKEAMFSIVQFDLPGARVLDLYAGSGQLGIEALSRGAARCVFLDENREAVNIIMRNCKACGVFDRSRVNIGEAARYLSACREQFDIVLLDPPFRNGTLEKILPAVDKCTAPGGIVLCESETGIVLPAEAGGLTLKKQYKYGRVLLWKYTKPMQNTDPAENEPKGEAL</sequence>
<dbReference type="PANTHER" id="PTHR43542">
    <property type="entry name" value="METHYLTRANSFERASE"/>
    <property type="match status" value="1"/>
</dbReference>
<dbReference type="PROSITE" id="PS00092">
    <property type="entry name" value="N6_MTASE"/>
    <property type="match status" value="1"/>
</dbReference>
<dbReference type="InterPro" id="IPR029063">
    <property type="entry name" value="SAM-dependent_MTases_sf"/>
</dbReference>
<dbReference type="SUPFAM" id="SSF53335">
    <property type="entry name" value="S-adenosyl-L-methionine-dependent methyltransferases"/>
    <property type="match status" value="1"/>
</dbReference>
<proteinExistence type="predicted"/>
<dbReference type="GO" id="GO:0003676">
    <property type="term" value="F:nucleic acid binding"/>
    <property type="evidence" value="ECO:0007669"/>
    <property type="project" value="InterPro"/>
</dbReference>
<dbReference type="PANTHER" id="PTHR43542:SF1">
    <property type="entry name" value="METHYLTRANSFERASE"/>
    <property type="match status" value="1"/>
</dbReference>
<protein>
    <submittedName>
        <fullName evidence="3">RNA methyltransferase, RsmD family</fullName>
        <ecNumber evidence="3">2.1.1.-</ecNumber>
    </submittedName>
</protein>
<dbReference type="HOGENOM" id="CLU_075826_0_2_9"/>
<reference evidence="3 4" key="1">
    <citation type="submission" date="2010-08" db="EMBL/GenBank/DDBJ databases">
        <authorList>
            <person name="Weinstock G."/>
            <person name="Sodergren E."/>
            <person name="Clifton S."/>
            <person name="Fulton L."/>
            <person name="Fulton B."/>
            <person name="Courtney L."/>
            <person name="Fronick C."/>
            <person name="Harrison M."/>
            <person name="Strong C."/>
            <person name="Farmer C."/>
            <person name="Delahaunty K."/>
            <person name="Markovic C."/>
            <person name="Hall O."/>
            <person name="Minx P."/>
            <person name="Tomlinson C."/>
            <person name="Mitreva M."/>
            <person name="Hou S."/>
            <person name="Chen J."/>
            <person name="Wollam A."/>
            <person name="Pepin K.H."/>
            <person name="Johnson M."/>
            <person name="Bhonagiri V."/>
            <person name="Zhang X."/>
            <person name="Suruliraj S."/>
            <person name="Warren W."/>
            <person name="Chinwalla A."/>
            <person name="Mardis E.R."/>
            <person name="Wilson R.K."/>
        </authorList>
    </citation>
    <scope>NUCLEOTIDE SEQUENCE [LARGE SCALE GENOMIC DNA]</scope>
    <source>
        <strain evidence="3 4">KLE1255</strain>
    </source>
</reference>
<keyword evidence="2 3" id="KW-0808">Transferase</keyword>
<gene>
    <name evidence="3" type="ORF">HMPREF9436_02236</name>
</gene>
<dbReference type="eggNOG" id="COG0742">
    <property type="taxonomic scope" value="Bacteria"/>
</dbReference>
<dbReference type="Proteomes" id="UP000006028">
    <property type="component" value="Unassembled WGS sequence"/>
</dbReference>
<evidence type="ECO:0000256" key="1">
    <source>
        <dbReference type="ARBA" id="ARBA00022603"/>
    </source>
</evidence>
<dbReference type="InterPro" id="IPR004398">
    <property type="entry name" value="RNA_MeTrfase_RsmD"/>
</dbReference>
<dbReference type="EMBL" id="AECU01000173">
    <property type="protein sequence ID" value="EFQ06279.1"/>
    <property type="molecule type" value="Genomic_DNA"/>
</dbReference>
<dbReference type="InterPro" id="IPR002052">
    <property type="entry name" value="DNA_methylase_N6_adenine_CS"/>
</dbReference>
<evidence type="ECO:0000313" key="4">
    <source>
        <dbReference type="Proteomes" id="UP000006028"/>
    </source>
</evidence>
<dbReference type="GO" id="GO:0031167">
    <property type="term" value="P:rRNA methylation"/>
    <property type="evidence" value="ECO:0007669"/>
    <property type="project" value="InterPro"/>
</dbReference>
<organism evidence="3 4">
    <name type="scientific">Faecalibacterium cf. prausnitzii KLE1255</name>
    <dbReference type="NCBI Taxonomy" id="748224"/>
    <lineage>
        <taxon>Bacteria</taxon>
        <taxon>Bacillati</taxon>
        <taxon>Bacillota</taxon>
        <taxon>Clostridia</taxon>
        <taxon>Eubacteriales</taxon>
        <taxon>Oscillospiraceae</taxon>
        <taxon>Faecalibacterium</taxon>
    </lineage>
</organism>
<dbReference type="AlphaFoldDB" id="E2ZKN3"/>
<dbReference type="NCBIfam" id="TIGR00095">
    <property type="entry name" value="16S rRNA (guanine(966)-N(2))-methyltransferase RsmD"/>
    <property type="match status" value="1"/>
</dbReference>
<dbReference type="CDD" id="cd02440">
    <property type="entry name" value="AdoMet_MTases"/>
    <property type="match status" value="1"/>
</dbReference>
<name>E2ZKN3_9FIRM</name>
<evidence type="ECO:0000256" key="2">
    <source>
        <dbReference type="ARBA" id="ARBA00022679"/>
    </source>
</evidence>
<comment type="caution">
    <text evidence="3">The sequence shown here is derived from an EMBL/GenBank/DDBJ whole genome shotgun (WGS) entry which is preliminary data.</text>
</comment>
<dbReference type="EC" id="2.1.1.-" evidence="3"/>
<dbReference type="STRING" id="748224.HMPREF9436_02236"/>
<dbReference type="GO" id="GO:0008168">
    <property type="term" value="F:methyltransferase activity"/>
    <property type="evidence" value="ECO:0007669"/>
    <property type="project" value="UniProtKB-KW"/>
</dbReference>
<dbReference type="Gene3D" id="3.40.50.150">
    <property type="entry name" value="Vaccinia Virus protein VP39"/>
    <property type="match status" value="1"/>
</dbReference>
<keyword evidence="1 3" id="KW-0489">Methyltransferase</keyword>
<dbReference type="Pfam" id="PF03602">
    <property type="entry name" value="Cons_hypoth95"/>
    <property type="match status" value="1"/>
</dbReference>